<evidence type="ECO:0000256" key="1">
    <source>
        <dbReference type="SAM" id="Phobius"/>
    </source>
</evidence>
<keyword evidence="3" id="KW-1185">Reference proteome</keyword>
<sequence>MASRLSRPYFDRKSVKFSTLDKMYCRRLKRYFIYHAILMLYLVIIYCMKQGSEAKEDRKGKLKLEVVLGFRGWRSYESSVRGFYVDSFVDREDHCAAQLIIDTLSQMKAQGAMLACLVVQTDLAVQEGQATSTAHLKVELKVVPKVIPMDSYKVKEDRKGQRQL</sequence>
<dbReference type="EMBL" id="JBBNAF010000013">
    <property type="protein sequence ID" value="KAK9087386.1"/>
    <property type="molecule type" value="Genomic_DNA"/>
</dbReference>
<name>A0AAP0E694_9MAGN</name>
<keyword evidence="1" id="KW-1133">Transmembrane helix</keyword>
<dbReference type="Proteomes" id="UP001420932">
    <property type="component" value="Unassembled WGS sequence"/>
</dbReference>
<evidence type="ECO:0000313" key="3">
    <source>
        <dbReference type="Proteomes" id="UP001420932"/>
    </source>
</evidence>
<organism evidence="2 3">
    <name type="scientific">Stephania yunnanensis</name>
    <dbReference type="NCBI Taxonomy" id="152371"/>
    <lineage>
        <taxon>Eukaryota</taxon>
        <taxon>Viridiplantae</taxon>
        <taxon>Streptophyta</taxon>
        <taxon>Embryophyta</taxon>
        <taxon>Tracheophyta</taxon>
        <taxon>Spermatophyta</taxon>
        <taxon>Magnoliopsida</taxon>
        <taxon>Ranunculales</taxon>
        <taxon>Menispermaceae</taxon>
        <taxon>Menispermoideae</taxon>
        <taxon>Cissampelideae</taxon>
        <taxon>Stephania</taxon>
    </lineage>
</organism>
<evidence type="ECO:0000313" key="2">
    <source>
        <dbReference type="EMBL" id="KAK9087386.1"/>
    </source>
</evidence>
<protein>
    <submittedName>
        <fullName evidence="2">Uncharacterized protein</fullName>
    </submittedName>
</protein>
<feature type="transmembrane region" description="Helical" evidence="1">
    <location>
        <begin position="31"/>
        <end position="48"/>
    </location>
</feature>
<keyword evidence="1" id="KW-0812">Transmembrane</keyword>
<proteinExistence type="predicted"/>
<keyword evidence="1" id="KW-0472">Membrane</keyword>
<reference evidence="2 3" key="1">
    <citation type="submission" date="2024-01" db="EMBL/GenBank/DDBJ databases">
        <title>Genome assemblies of Stephania.</title>
        <authorList>
            <person name="Yang L."/>
        </authorList>
    </citation>
    <scope>NUCLEOTIDE SEQUENCE [LARGE SCALE GENOMIC DNA]</scope>
    <source>
        <strain evidence="2">YNDBR</strain>
        <tissue evidence="2">Leaf</tissue>
    </source>
</reference>
<comment type="caution">
    <text evidence="2">The sequence shown here is derived from an EMBL/GenBank/DDBJ whole genome shotgun (WGS) entry which is preliminary data.</text>
</comment>
<accession>A0AAP0E694</accession>
<dbReference type="AlphaFoldDB" id="A0AAP0E694"/>
<gene>
    <name evidence="2" type="ORF">Syun_029780</name>
</gene>